<dbReference type="Gene3D" id="3.30.70.270">
    <property type="match status" value="1"/>
</dbReference>
<dbReference type="SUPFAM" id="SSF56672">
    <property type="entry name" value="DNA/RNA polymerases"/>
    <property type="match status" value="1"/>
</dbReference>
<dbReference type="InterPro" id="IPR024728">
    <property type="entry name" value="PolY_HhH_motif"/>
</dbReference>
<evidence type="ECO:0000256" key="2">
    <source>
        <dbReference type="ARBA" id="ARBA00012417"/>
    </source>
</evidence>
<feature type="region of interest" description="Disordered" evidence="13">
    <location>
        <begin position="589"/>
        <end position="609"/>
    </location>
</feature>
<dbReference type="InterPro" id="IPR036775">
    <property type="entry name" value="DNA_pol_Y-fam_lit_finger_sf"/>
</dbReference>
<dbReference type="PANTHER" id="PTHR11076:SF33">
    <property type="entry name" value="DNA POLYMERASE KAPPA"/>
    <property type="match status" value="1"/>
</dbReference>
<dbReference type="GO" id="GO:0005634">
    <property type="term" value="C:nucleus"/>
    <property type="evidence" value="ECO:0007669"/>
    <property type="project" value="TreeGrafter"/>
</dbReference>
<evidence type="ECO:0000256" key="4">
    <source>
        <dbReference type="ARBA" id="ARBA00022679"/>
    </source>
</evidence>
<evidence type="ECO:0000313" key="15">
    <source>
        <dbReference type="EMBL" id="EKF38477.1"/>
    </source>
</evidence>
<dbReference type="Gene3D" id="3.40.1170.60">
    <property type="match status" value="1"/>
</dbReference>
<evidence type="ECO:0000256" key="5">
    <source>
        <dbReference type="ARBA" id="ARBA00022695"/>
    </source>
</evidence>
<sequence>MPAGEAQMSAVERCLQKEKVMMVLDEAENEIMAGDKFHMVETESKKPCDTHTAATRIIPLAQPLPEFQLQFDSNKAGLDSADANKTTAIIQEASKGSSYYINERRKAEIRQKHVLQLRQKSAQFTQYMNGEKNAACRKQWERKVSQIEQELEAGRHFRNYVHVDMDMFYAAVEMKKNPSLVNVPLGVGTFDMLSTTNYVARRYGVRSGMPGYIGVKLCPSLVIVPTDFDAYHAEAAVVRGIAAAYDPNFTSVGLDELTMEVTAYLQQHPGMTAGDVASEFRARVFAETQLTASAGIGPTATLAKIASNYEKPNGQHELRLRTRQDVMEFMKNLPVRTVPGIGRSTESILHGLGINLLGEIYDRRVELCYILTEKTFCFLLGSSMGVVRWMDTDTSDGSERTSEAERKTIGMERTFRNLSSRLELQQIAHSALQTAHRRLEENELFCRQIVLKTKRASFQVHQYSKNLPQHSDDLETLRRGVDELLLRIADQYAFLRLVGVRLADIITKSEYEALQRGGLQRTLLQYCSRSNSSYRAVGFGAKHPIKEEVKYKDDNNDVKVLSCSTNRDAMYDDDEDDDDDDDVVCVSPPMKLRRSEGNSSGGDDVIVID</sequence>
<dbReference type="EMBL" id="AHKC01005604">
    <property type="protein sequence ID" value="EKF38477.1"/>
    <property type="molecule type" value="Genomic_DNA"/>
</dbReference>
<comment type="similarity">
    <text evidence="1">Belongs to the DNA polymerase type-Y family.</text>
</comment>
<gene>
    <name evidence="15" type="ORF">MOQ_001312</name>
</gene>
<dbReference type="InterPro" id="IPR043502">
    <property type="entry name" value="DNA/RNA_pol_sf"/>
</dbReference>
<keyword evidence="7" id="KW-0479">Metal-binding</keyword>
<dbReference type="Gene3D" id="1.10.150.20">
    <property type="entry name" value="5' to 3' exonuclease, C-terminal subdomain"/>
    <property type="match status" value="1"/>
</dbReference>
<keyword evidence="9" id="KW-0460">Magnesium</keyword>
<dbReference type="Gene3D" id="1.10.150.810">
    <property type="match status" value="1"/>
</dbReference>
<dbReference type="Pfam" id="PF00817">
    <property type="entry name" value="IMS"/>
    <property type="match status" value="1"/>
</dbReference>
<evidence type="ECO:0000256" key="9">
    <source>
        <dbReference type="ARBA" id="ARBA00022842"/>
    </source>
</evidence>
<evidence type="ECO:0000256" key="3">
    <source>
        <dbReference type="ARBA" id="ARBA00016178"/>
    </source>
</evidence>
<keyword evidence="10" id="KW-0239">DNA-directed DNA polymerase</keyword>
<feature type="domain" description="UmuC" evidence="14">
    <location>
        <begin position="160"/>
        <end position="342"/>
    </location>
</feature>
<dbReference type="FunFam" id="3.30.1490.100:FF:000004">
    <property type="entry name" value="DNA polymerase IV"/>
    <property type="match status" value="1"/>
</dbReference>
<evidence type="ECO:0000256" key="12">
    <source>
        <dbReference type="ARBA" id="ARBA00049244"/>
    </source>
</evidence>
<dbReference type="OrthoDB" id="263523at2759"/>
<protein>
    <recommendedName>
        <fullName evidence="3">DNA polymerase kappa</fullName>
        <ecNumber evidence="2">2.7.7.7</ecNumber>
    </recommendedName>
</protein>
<comment type="catalytic activity">
    <reaction evidence="12">
        <text>DNA(n) + a 2'-deoxyribonucleoside 5'-triphosphate = DNA(n+1) + diphosphate</text>
        <dbReference type="Rhea" id="RHEA:22508"/>
        <dbReference type="Rhea" id="RHEA-COMP:17339"/>
        <dbReference type="Rhea" id="RHEA-COMP:17340"/>
        <dbReference type="ChEBI" id="CHEBI:33019"/>
        <dbReference type="ChEBI" id="CHEBI:61560"/>
        <dbReference type="ChEBI" id="CHEBI:173112"/>
        <dbReference type="EC" id="2.7.7.7"/>
    </reaction>
</comment>
<evidence type="ECO:0000259" key="14">
    <source>
        <dbReference type="PROSITE" id="PS50173"/>
    </source>
</evidence>
<keyword evidence="4" id="KW-0808">Transferase</keyword>
<dbReference type="InterPro" id="IPR043128">
    <property type="entry name" value="Rev_trsase/Diguanyl_cyclase"/>
</dbReference>
<dbReference type="Proteomes" id="UP000007350">
    <property type="component" value="Unassembled WGS sequence"/>
</dbReference>
<evidence type="ECO:0000256" key="7">
    <source>
        <dbReference type="ARBA" id="ARBA00022723"/>
    </source>
</evidence>
<keyword evidence="6" id="KW-0235">DNA replication</keyword>
<dbReference type="GO" id="GO:0042276">
    <property type="term" value="P:error-prone translesion synthesis"/>
    <property type="evidence" value="ECO:0007669"/>
    <property type="project" value="TreeGrafter"/>
</dbReference>
<dbReference type="EC" id="2.7.7.7" evidence="2"/>
<dbReference type="PANTHER" id="PTHR11076">
    <property type="entry name" value="DNA REPAIR POLYMERASE UMUC / TRANSFERASE FAMILY MEMBER"/>
    <property type="match status" value="1"/>
</dbReference>
<keyword evidence="8" id="KW-0227">DNA damage</keyword>
<dbReference type="GO" id="GO:0003887">
    <property type="term" value="F:DNA-directed DNA polymerase activity"/>
    <property type="evidence" value="ECO:0007669"/>
    <property type="project" value="UniProtKB-KW"/>
</dbReference>
<organism evidence="15 16">
    <name type="scientific">Trypanosoma cruzi marinkellei</name>
    <dbReference type="NCBI Taxonomy" id="85056"/>
    <lineage>
        <taxon>Eukaryota</taxon>
        <taxon>Discoba</taxon>
        <taxon>Euglenozoa</taxon>
        <taxon>Kinetoplastea</taxon>
        <taxon>Metakinetoplastina</taxon>
        <taxon>Trypanosomatida</taxon>
        <taxon>Trypanosomatidae</taxon>
        <taxon>Trypanosoma</taxon>
        <taxon>Schizotrypanum</taxon>
    </lineage>
</organism>
<keyword evidence="11" id="KW-0234">DNA repair</keyword>
<dbReference type="GO" id="GO:0003684">
    <property type="term" value="F:damaged DNA binding"/>
    <property type="evidence" value="ECO:0007669"/>
    <property type="project" value="InterPro"/>
</dbReference>
<evidence type="ECO:0000256" key="1">
    <source>
        <dbReference type="ARBA" id="ARBA00010945"/>
    </source>
</evidence>
<dbReference type="GO" id="GO:0006260">
    <property type="term" value="P:DNA replication"/>
    <property type="evidence" value="ECO:0007669"/>
    <property type="project" value="UniProtKB-KW"/>
</dbReference>
<dbReference type="InterPro" id="IPR001126">
    <property type="entry name" value="UmuC"/>
</dbReference>
<dbReference type="Pfam" id="PF11799">
    <property type="entry name" value="IMS_C"/>
    <property type="match status" value="1"/>
</dbReference>
<evidence type="ECO:0000313" key="16">
    <source>
        <dbReference type="Proteomes" id="UP000007350"/>
    </source>
</evidence>
<dbReference type="PROSITE" id="PS50173">
    <property type="entry name" value="UMUC"/>
    <property type="match status" value="1"/>
</dbReference>
<dbReference type="GO" id="GO:0046872">
    <property type="term" value="F:metal ion binding"/>
    <property type="evidence" value="ECO:0007669"/>
    <property type="project" value="UniProtKB-KW"/>
</dbReference>
<keyword evidence="16" id="KW-1185">Reference proteome</keyword>
<dbReference type="GO" id="GO:0006281">
    <property type="term" value="P:DNA repair"/>
    <property type="evidence" value="ECO:0007669"/>
    <property type="project" value="UniProtKB-KW"/>
</dbReference>
<reference evidence="15 16" key="1">
    <citation type="journal article" date="2012" name="BMC Genomics">
        <title>Comparative genomic analysis of human infective Trypanosoma cruzi lineages with the bat-restricted subspecies T. cruzi marinkellei.</title>
        <authorList>
            <person name="Franzen O."/>
            <person name="Talavera-Lopez C."/>
            <person name="Ochaya S."/>
            <person name="Butler C.E."/>
            <person name="Messenger L.A."/>
            <person name="Lewis M.D."/>
            <person name="Llewellyn M.S."/>
            <person name="Marinkelle C.J."/>
            <person name="Tyler K.M."/>
            <person name="Miles M.A."/>
            <person name="Andersson B."/>
        </authorList>
    </citation>
    <scope>NUCLEOTIDE SEQUENCE [LARGE SCALE GENOMIC DNA]</scope>
    <source>
        <strain evidence="15 16">B7</strain>
    </source>
</reference>
<dbReference type="CDD" id="cd03586">
    <property type="entry name" value="PolY_Pol_IV_kappa"/>
    <property type="match status" value="1"/>
</dbReference>
<dbReference type="Gene3D" id="3.30.1490.100">
    <property type="entry name" value="DNA polymerase, Y-family, little finger domain"/>
    <property type="match status" value="1"/>
</dbReference>
<name>K2PBJ6_TRYCR</name>
<evidence type="ECO:0000256" key="8">
    <source>
        <dbReference type="ARBA" id="ARBA00022763"/>
    </source>
</evidence>
<dbReference type="InterPro" id="IPR017961">
    <property type="entry name" value="DNA_pol_Y-fam_little_finger"/>
</dbReference>
<dbReference type="SUPFAM" id="SSF100879">
    <property type="entry name" value="Lesion bypass DNA polymerase (Y-family), little finger domain"/>
    <property type="match status" value="1"/>
</dbReference>
<dbReference type="Pfam" id="PF11798">
    <property type="entry name" value="IMS_HHH"/>
    <property type="match status" value="1"/>
</dbReference>
<keyword evidence="5" id="KW-0548">Nucleotidyltransferase</keyword>
<dbReference type="InterPro" id="IPR022880">
    <property type="entry name" value="DNApol_IV"/>
</dbReference>
<dbReference type="AlphaFoldDB" id="K2PBJ6"/>
<comment type="caution">
    <text evidence="15">The sequence shown here is derived from an EMBL/GenBank/DDBJ whole genome shotgun (WGS) entry which is preliminary data.</text>
</comment>
<evidence type="ECO:0000256" key="11">
    <source>
        <dbReference type="ARBA" id="ARBA00023204"/>
    </source>
</evidence>
<evidence type="ECO:0000256" key="6">
    <source>
        <dbReference type="ARBA" id="ARBA00022705"/>
    </source>
</evidence>
<evidence type="ECO:0000256" key="13">
    <source>
        <dbReference type="SAM" id="MobiDB-lite"/>
    </source>
</evidence>
<dbReference type="InterPro" id="IPR050116">
    <property type="entry name" value="DNA_polymerase-Y"/>
</dbReference>
<evidence type="ECO:0000256" key="10">
    <source>
        <dbReference type="ARBA" id="ARBA00022932"/>
    </source>
</evidence>
<proteinExistence type="inferred from homology"/>
<accession>K2PBJ6</accession>